<dbReference type="RefSeq" id="WP_119769420.1">
    <property type="nucleotide sequence ID" value="NZ_QYUO01000001.1"/>
</dbReference>
<dbReference type="GO" id="GO:0003723">
    <property type="term" value="F:RNA binding"/>
    <property type="evidence" value="ECO:0007669"/>
    <property type="project" value="InterPro"/>
</dbReference>
<dbReference type="AlphaFoldDB" id="A0A3A3FTH5"/>
<keyword evidence="2" id="KW-1185">Reference proteome</keyword>
<dbReference type="GO" id="GO:0004519">
    <property type="term" value="F:endonuclease activity"/>
    <property type="evidence" value="ECO:0007669"/>
    <property type="project" value="InterPro"/>
</dbReference>
<proteinExistence type="predicted"/>
<sequence length="49" mass="5928">MSHTVFDVSGNNFRVIAVIHYNRQKLYIREVFTHAEYDRWNKANRSKKS</sequence>
<reference evidence="2" key="1">
    <citation type="submission" date="2018-09" db="EMBL/GenBank/DDBJ databases">
        <authorList>
            <person name="Zhu H."/>
        </authorList>
    </citation>
    <scope>NUCLEOTIDE SEQUENCE [LARGE SCALE GENOMIC DNA]</scope>
    <source>
        <strain evidence="2">K1R23-30</strain>
    </source>
</reference>
<evidence type="ECO:0000313" key="2">
    <source>
        <dbReference type="Proteomes" id="UP000265955"/>
    </source>
</evidence>
<accession>A0A3A3FTH5</accession>
<gene>
    <name evidence="1" type="ORF">D3871_13805</name>
</gene>
<dbReference type="Proteomes" id="UP000265955">
    <property type="component" value="Unassembled WGS sequence"/>
</dbReference>
<protein>
    <submittedName>
        <fullName evidence="1">Type II toxin-antitoxin system HigB family toxin</fullName>
    </submittedName>
</protein>
<evidence type="ECO:0000313" key="1">
    <source>
        <dbReference type="EMBL" id="RJF99482.1"/>
    </source>
</evidence>
<comment type="caution">
    <text evidence="1">The sequence shown here is derived from an EMBL/GenBank/DDBJ whole genome shotgun (WGS) entry which is preliminary data.</text>
</comment>
<dbReference type="Pfam" id="PF09907">
    <property type="entry name" value="HigB_toxin"/>
    <property type="match status" value="1"/>
</dbReference>
<dbReference type="GO" id="GO:0110001">
    <property type="term" value="C:toxin-antitoxin complex"/>
    <property type="evidence" value="ECO:0007669"/>
    <property type="project" value="InterPro"/>
</dbReference>
<organism evidence="1 2">
    <name type="scientific">Noviherbaspirillum saxi</name>
    <dbReference type="NCBI Taxonomy" id="2320863"/>
    <lineage>
        <taxon>Bacteria</taxon>
        <taxon>Pseudomonadati</taxon>
        <taxon>Pseudomonadota</taxon>
        <taxon>Betaproteobacteria</taxon>
        <taxon>Burkholderiales</taxon>
        <taxon>Oxalobacteraceae</taxon>
        <taxon>Noviherbaspirillum</taxon>
    </lineage>
</organism>
<dbReference type="EMBL" id="QYUO01000001">
    <property type="protein sequence ID" value="RJF99482.1"/>
    <property type="molecule type" value="Genomic_DNA"/>
</dbReference>
<dbReference type="InterPro" id="IPR018669">
    <property type="entry name" value="Toxin_HigB"/>
</dbReference>
<dbReference type="OrthoDB" id="9799912at2"/>
<name>A0A3A3FTH5_9BURK</name>